<evidence type="ECO:0000313" key="4">
    <source>
        <dbReference type="Proteomes" id="UP000006671"/>
    </source>
</evidence>
<accession>D2W1I3</accession>
<evidence type="ECO:0000313" key="3">
    <source>
        <dbReference type="EMBL" id="EFC37096.1"/>
    </source>
</evidence>
<gene>
    <name evidence="3" type="ORF">NAEGRDRAFT_75231</name>
</gene>
<dbReference type="InterPro" id="IPR005804">
    <property type="entry name" value="FA_desaturase_dom"/>
</dbReference>
<evidence type="ECO:0000256" key="1">
    <source>
        <dbReference type="SAM" id="Phobius"/>
    </source>
</evidence>
<dbReference type="Proteomes" id="UP000006671">
    <property type="component" value="Unassembled WGS sequence"/>
</dbReference>
<reference evidence="3 4" key="1">
    <citation type="journal article" date="2010" name="Cell">
        <title>The genome of Naegleria gruberi illuminates early eukaryotic versatility.</title>
        <authorList>
            <person name="Fritz-Laylin L.K."/>
            <person name="Prochnik S.E."/>
            <person name="Ginger M.L."/>
            <person name="Dacks J.B."/>
            <person name="Carpenter M.L."/>
            <person name="Field M.C."/>
            <person name="Kuo A."/>
            <person name="Paredez A."/>
            <person name="Chapman J."/>
            <person name="Pham J."/>
            <person name="Shu S."/>
            <person name="Neupane R."/>
            <person name="Cipriano M."/>
            <person name="Mancuso J."/>
            <person name="Tu H."/>
            <person name="Salamov A."/>
            <person name="Lindquist E."/>
            <person name="Shapiro H."/>
            <person name="Lucas S."/>
            <person name="Grigoriev I.V."/>
            <person name="Cande W.Z."/>
            <person name="Fulton C."/>
            <person name="Rokhsar D.S."/>
            <person name="Dawson S.C."/>
        </authorList>
    </citation>
    <scope>NUCLEOTIDE SEQUENCE [LARGE SCALE GENOMIC DNA]</scope>
    <source>
        <strain evidence="3 4">NEG-M</strain>
    </source>
</reference>
<proteinExistence type="predicted"/>
<feature type="transmembrane region" description="Helical" evidence="1">
    <location>
        <begin position="54"/>
        <end position="74"/>
    </location>
</feature>
<feature type="domain" description="Fatty acid desaturase" evidence="2">
    <location>
        <begin position="56"/>
        <end position="288"/>
    </location>
</feature>
<evidence type="ECO:0000259" key="2">
    <source>
        <dbReference type="Pfam" id="PF00487"/>
    </source>
</evidence>
<name>D2W1I3_NAEGR</name>
<dbReference type="KEGG" id="ngr:NAEGRDRAFT_75231"/>
<dbReference type="InParanoid" id="D2W1I3"/>
<feature type="transmembrane region" description="Helical" evidence="1">
    <location>
        <begin position="22"/>
        <end position="42"/>
    </location>
</feature>
<keyword evidence="1" id="KW-0472">Membrane</keyword>
<dbReference type="Pfam" id="PF00487">
    <property type="entry name" value="FA_desaturase"/>
    <property type="match status" value="1"/>
</dbReference>
<dbReference type="AlphaFoldDB" id="D2W1I3"/>
<dbReference type="RefSeq" id="XP_002669840.1">
    <property type="nucleotide sequence ID" value="XM_002669794.1"/>
</dbReference>
<dbReference type="GeneID" id="8857119"/>
<keyword evidence="1" id="KW-1133">Transmembrane helix</keyword>
<sequence length="336" mass="39463">MTRQLIHGRHPVHGTEVPYSKYASLFFNMITQFIPLGTMLAMSHFNVNIPAQMLILPLVYLICGGRWTLCYHNLLHQEKSLNPIVDLLLGVGFGHLLTFKPGKIGHDSHHHFNYGQDSRKYSMDIAQDYLTPSDILYRHKQIMQRDADYWCKSSPNRWVLFMRSSLFDFNYISFYLKKKRDMKWKHAPMTFARLVLLLAPFLLMNPIAYLIHLVMCRLVMTVIFMVFTTLAHEEGWFDSLVDNFYPFQQTVDINLVLEILIGYHVHHVNEHDNHHIFPKRDVSMLEQISIPRRMVNLFANCFTKFVNYSFSKLMKRKSSSTNYSTIPQPVVIFKAI</sequence>
<keyword evidence="4" id="KW-1185">Reference proteome</keyword>
<dbReference type="VEuPathDB" id="AmoebaDB:NAEGRDRAFT_75231"/>
<dbReference type="GO" id="GO:0006629">
    <property type="term" value="P:lipid metabolic process"/>
    <property type="evidence" value="ECO:0007669"/>
    <property type="project" value="InterPro"/>
</dbReference>
<keyword evidence="1" id="KW-0812">Transmembrane</keyword>
<protein>
    <submittedName>
        <fullName evidence="3">Predicted protein</fullName>
    </submittedName>
</protein>
<dbReference type="EMBL" id="GG738922">
    <property type="protein sequence ID" value="EFC37096.1"/>
    <property type="molecule type" value="Genomic_DNA"/>
</dbReference>
<organism evidence="4">
    <name type="scientific">Naegleria gruberi</name>
    <name type="common">Amoeba</name>
    <dbReference type="NCBI Taxonomy" id="5762"/>
    <lineage>
        <taxon>Eukaryota</taxon>
        <taxon>Discoba</taxon>
        <taxon>Heterolobosea</taxon>
        <taxon>Tetramitia</taxon>
        <taxon>Eutetramitia</taxon>
        <taxon>Vahlkampfiidae</taxon>
        <taxon>Naegleria</taxon>
    </lineage>
</organism>